<evidence type="ECO:0000313" key="4">
    <source>
        <dbReference type="EMBL" id="MCW3485899.1"/>
    </source>
</evidence>
<dbReference type="Pfam" id="PF16344">
    <property type="entry name" value="FecR_C"/>
    <property type="match status" value="1"/>
</dbReference>
<keyword evidence="1" id="KW-0472">Membrane</keyword>
<dbReference type="Pfam" id="PF04773">
    <property type="entry name" value="FecR"/>
    <property type="match status" value="1"/>
</dbReference>
<dbReference type="PANTHER" id="PTHR30273">
    <property type="entry name" value="PERIPLASMIC SIGNAL SENSOR AND SIGMA FACTOR ACTIVATOR FECR-RELATED"/>
    <property type="match status" value="1"/>
</dbReference>
<dbReference type="Gene3D" id="3.55.50.30">
    <property type="match status" value="1"/>
</dbReference>
<organism evidence="4 5">
    <name type="scientific">Chitinophaga nivalis</name>
    <dbReference type="NCBI Taxonomy" id="2991709"/>
    <lineage>
        <taxon>Bacteria</taxon>
        <taxon>Pseudomonadati</taxon>
        <taxon>Bacteroidota</taxon>
        <taxon>Chitinophagia</taxon>
        <taxon>Chitinophagales</taxon>
        <taxon>Chitinophagaceae</taxon>
        <taxon>Chitinophaga</taxon>
    </lineage>
</organism>
<dbReference type="InterPro" id="IPR006860">
    <property type="entry name" value="FecR"/>
</dbReference>
<sequence length="373" mass="40745">MDKKTFISLIERCEAGQATVAEKALLEVYLQRLEACSDAPAPVGQEGAQIWHQLQAQIGQGTYEAPQTQRKKQWWLTAAIIALLLTGAAMWWLLEIKQPVKPMGAIPRNAAGTNNVMLTLADGTTIPLDAANNSALTKQGNTSIITQAKGSLTYAPENNAAALLQYNTLTVPKGTQFQVTLADGSKVWLNAGSWLRYPVAFGGSRAVMASGEAYFEIAPDANRPFEVKVNNTTIQVLGTRFNINTYTAGIISSTLIEGRIAVASGSNRMVLKPGQQALSGEALADILIKNVDATAVIAWKNGLFYFKNAGIREIMEELARWYDITVIYKGSIPDVRFEGEMQRNLPLSTILKQLEQKNVRFELQGKILTIVSE</sequence>
<evidence type="ECO:0000259" key="2">
    <source>
        <dbReference type="Pfam" id="PF04773"/>
    </source>
</evidence>
<feature type="domain" description="FecR protein" evidence="2">
    <location>
        <begin position="168"/>
        <end position="260"/>
    </location>
</feature>
<dbReference type="InterPro" id="IPR032508">
    <property type="entry name" value="FecR_C"/>
</dbReference>
<evidence type="ECO:0000313" key="5">
    <source>
        <dbReference type="Proteomes" id="UP001207742"/>
    </source>
</evidence>
<evidence type="ECO:0000256" key="1">
    <source>
        <dbReference type="SAM" id="Phobius"/>
    </source>
</evidence>
<keyword evidence="5" id="KW-1185">Reference proteome</keyword>
<protein>
    <submittedName>
        <fullName evidence="4">FecR domain-containing protein</fullName>
    </submittedName>
</protein>
<dbReference type="RefSeq" id="WP_264732716.1">
    <property type="nucleotide sequence ID" value="NZ_JAPDNR010000001.1"/>
</dbReference>
<dbReference type="InterPro" id="IPR012373">
    <property type="entry name" value="Ferrdict_sens_TM"/>
</dbReference>
<feature type="transmembrane region" description="Helical" evidence="1">
    <location>
        <begin position="74"/>
        <end position="94"/>
    </location>
</feature>
<comment type="caution">
    <text evidence="4">The sequence shown here is derived from an EMBL/GenBank/DDBJ whole genome shotgun (WGS) entry which is preliminary data.</text>
</comment>
<evidence type="ECO:0000259" key="3">
    <source>
        <dbReference type="Pfam" id="PF16344"/>
    </source>
</evidence>
<dbReference type="PANTHER" id="PTHR30273:SF2">
    <property type="entry name" value="PROTEIN FECR"/>
    <property type="match status" value="1"/>
</dbReference>
<dbReference type="PIRSF" id="PIRSF018266">
    <property type="entry name" value="FecR"/>
    <property type="match status" value="1"/>
</dbReference>
<keyword evidence="1" id="KW-1133">Transmembrane helix</keyword>
<proteinExistence type="predicted"/>
<reference evidence="4 5" key="1">
    <citation type="submission" date="2022-10" db="EMBL/GenBank/DDBJ databases">
        <title>Chitinophaga nivalis PC15 sp. nov., isolated from Pyeongchang county, South Korea.</title>
        <authorList>
            <person name="Trinh H.N."/>
        </authorList>
    </citation>
    <scope>NUCLEOTIDE SEQUENCE [LARGE SCALE GENOMIC DNA]</scope>
    <source>
        <strain evidence="4 5">PC14</strain>
    </source>
</reference>
<dbReference type="Proteomes" id="UP001207742">
    <property type="component" value="Unassembled WGS sequence"/>
</dbReference>
<name>A0ABT3IPJ9_9BACT</name>
<gene>
    <name evidence="4" type="ORF">OL497_18485</name>
</gene>
<accession>A0ABT3IPJ9</accession>
<keyword evidence="1" id="KW-0812">Transmembrane</keyword>
<dbReference type="Gene3D" id="2.60.120.1440">
    <property type="match status" value="1"/>
</dbReference>
<dbReference type="EMBL" id="JAPDNS010000002">
    <property type="protein sequence ID" value="MCW3485899.1"/>
    <property type="molecule type" value="Genomic_DNA"/>
</dbReference>
<feature type="domain" description="Protein FecR C-terminal" evidence="3">
    <location>
        <begin position="304"/>
        <end position="370"/>
    </location>
</feature>